<dbReference type="AlphaFoldDB" id="A0A9N9GGE9"/>
<reference evidence="2" key="1">
    <citation type="submission" date="2021-06" db="EMBL/GenBank/DDBJ databases">
        <authorList>
            <person name="Kallberg Y."/>
            <person name="Tangrot J."/>
            <person name="Rosling A."/>
        </authorList>
    </citation>
    <scope>NUCLEOTIDE SEQUENCE</scope>
    <source>
        <strain evidence="2">MA453B</strain>
    </source>
</reference>
<comment type="caution">
    <text evidence="2">The sequence shown here is derived from an EMBL/GenBank/DDBJ whole genome shotgun (WGS) entry which is preliminary data.</text>
</comment>
<accession>A0A9N9GGE9</accession>
<dbReference type="GO" id="GO:0000981">
    <property type="term" value="F:DNA-binding transcription factor activity, RNA polymerase II-specific"/>
    <property type="evidence" value="ECO:0007669"/>
    <property type="project" value="InterPro"/>
</dbReference>
<name>A0A9N9GGE9_9GLOM</name>
<dbReference type="OrthoDB" id="2432017at2759"/>
<sequence>MSSKKRSRLACIECRMTKRKCEYNPSYKCCKRCMKCHLSCTSPPAKKKQKHDSFSLVHETSESSNISSEYRISGKRLSYESTQSTEKDNPRLSNTCSCCRRNKKKCEYNGIPGTFRCARCRAKKIQCLFHCIECHEGSGLDKAMHPCVNCKATMEDPPVDYNFVEENNKIYLKLENHDIKIEITQEKFKDLLKLQKFEHTSPPSPDHSFVIDNPYNNNISSIRPDICPSAPHLSDDSATSNICIQPIILQGSLFTESDVYQQTVNVDQFLLDGDLSLYYDLINPNYLV</sequence>
<evidence type="ECO:0000313" key="2">
    <source>
        <dbReference type="EMBL" id="CAG8606055.1"/>
    </source>
</evidence>
<keyword evidence="3" id="KW-1185">Reference proteome</keyword>
<dbReference type="PROSITE" id="PS50048">
    <property type="entry name" value="ZN2_CY6_FUNGAL_2"/>
    <property type="match status" value="2"/>
</dbReference>
<dbReference type="EMBL" id="CAJVPY010003936">
    <property type="protein sequence ID" value="CAG8606055.1"/>
    <property type="molecule type" value="Genomic_DNA"/>
</dbReference>
<dbReference type="PROSITE" id="PS00463">
    <property type="entry name" value="ZN2_CY6_FUNGAL_1"/>
    <property type="match status" value="2"/>
</dbReference>
<dbReference type="Proteomes" id="UP000789405">
    <property type="component" value="Unassembled WGS sequence"/>
</dbReference>
<evidence type="ECO:0000259" key="1">
    <source>
        <dbReference type="PROSITE" id="PS50048"/>
    </source>
</evidence>
<evidence type="ECO:0000313" key="3">
    <source>
        <dbReference type="Proteomes" id="UP000789405"/>
    </source>
</evidence>
<feature type="domain" description="Zn(2)-C6 fungal-type" evidence="1">
    <location>
        <begin position="10"/>
        <end position="42"/>
    </location>
</feature>
<organism evidence="2 3">
    <name type="scientific">Dentiscutata erythropus</name>
    <dbReference type="NCBI Taxonomy" id="1348616"/>
    <lineage>
        <taxon>Eukaryota</taxon>
        <taxon>Fungi</taxon>
        <taxon>Fungi incertae sedis</taxon>
        <taxon>Mucoromycota</taxon>
        <taxon>Glomeromycotina</taxon>
        <taxon>Glomeromycetes</taxon>
        <taxon>Diversisporales</taxon>
        <taxon>Gigasporaceae</taxon>
        <taxon>Dentiscutata</taxon>
    </lineage>
</organism>
<proteinExistence type="predicted"/>
<feature type="domain" description="Zn(2)-C6 fungal-type" evidence="1">
    <location>
        <begin position="95"/>
        <end position="129"/>
    </location>
</feature>
<dbReference type="InterPro" id="IPR001138">
    <property type="entry name" value="Zn2Cys6_DnaBD"/>
</dbReference>
<gene>
    <name evidence="2" type="ORF">DERYTH_LOCUS7892</name>
</gene>
<dbReference type="GO" id="GO:0008270">
    <property type="term" value="F:zinc ion binding"/>
    <property type="evidence" value="ECO:0007669"/>
    <property type="project" value="InterPro"/>
</dbReference>
<protein>
    <submittedName>
        <fullName evidence="2">13228_t:CDS:1</fullName>
    </submittedName>
</protein>